<evidence type="ECO:0000313" key="7">
    <source>
        <dbReference type="Proteomes" id="UP001056012"/>
    </source>
</evidence>
<feature type="region of interest" description="Disordered" evidence="4">
    <location>
        <begin position="373"/>
        <end position="402"/>
    </location>
</feature>
<dbReference type="InterPro" id="IPR019775">
    <property type="entry name" value="WD40_repeat_CS"/>
</dbReference>
<dbReference type="InterPro" id="IPR001680">
    <property type="entry name" value="WD40_rpt"/>
</dbReference>
<dbReference type="InterPro" id="IPR049566">
    <property type="entry name" value="WDR59_RTC1-like_RING_Znf"/>
</dbReference>
<dbReference type="InterPro" id="IPR036322">
    <property type="entry name" value="WD40_repeat_dom_sf"/>
</dbReference>
<feature type="region of interest" description="Disordered" evidence="4">
    <location>
        <begin position="1019"/>
        <end position="1102"/>
    </location>
</feature>
<dbReference type="InterPro" id="IPR049567">
    <property type="entry name" value="WDR59-like"/>
</dbReference>
<name>A0A9Q8ZGQ7_CURCL</name>
<reference evidence="6" key="1">
    <citation type="submission" date="2021-12" db="EMBL/GenBank/DDBJ databases">
        <title>Curvularia clavata genome.</title>
        <authorList>
            <person name="Cao Y."/>
        </authorList>
    </citation>
    <scope>NUCLEOTIDE SEQUENCE</scope>
    <source>
        <strain evidence="6">Yc1106</strain>
    </source>
</reference>
<feature type="compositionally biased region" description="Polar residues" evidence="4">
    <location>
        <begin position="1078"/>
        <end position="1094"/>
    </location>
</feature>
<evidence type="ECO:0000256" key="4">
    <source>
        <dbReference type="SAM" id="MobiDB-lite"/>
    </source>
</evidence>
<feature type="region of interest" description="Disordered" evidence="4">
    <location>
        <begin position="1402"/>
        <end position="1459"/>
    </location>
</feature>
<dbReference type="Proteomes" id="UP001056012">
    <property type="component" value="Chromosome 6"/>
</dbReference>
<feature type="region of interest" description="Disordered" evidence="4">
    <location>
        <begin position="734"/>
        <end position="774"/>
    </location>
</feature>
<keyword evidence="2" id="KW-0677">Repeat</keyword>
<feature type="compositionally biased region" description="Polar residues" evidence="4">
    <location>
        <begin position="1404"/>
        <end position="1414"/>
    </location>
</feature>
<dbReference type="PROSITE" id="PS50294">
    <property type="entry name" value="WD_REPEATS_REGION"/>
    <property type="match status" value="1"/>
</dbReference>
<organism evidence="6 7">
    <name type="scientific">Curvularia clavata</name>
    <dbReference type="NCBI Taxonomy" id="95742"/>
    <lineage>
        <taxon>Eukaryota</taxon>
        <taxon>Fungi</taxon>
        <taxon>Dikarya</taxon>
        <taxon>Ascomycota</taxon>
        <taxon>Pezizomycotina</taxon>
        <taxon>Dothideomycetes</taxon>
        <taxon>Pleosporomycetidae</taxon>
        <taxon>Pleosporales</taxon>
        <taxon>Pleosporineae</taxon>
        <taxon>Pleosporaceae</taxon>
        <taxon>Curvularia</taxon>
    </lineage>
</organism>
<feature type="compositionally biased region" description="Basic and acidic residues" evidence="4">
    <location>
        <begin position="1295"/>
        <end position="1316"/>
    </location>
</feature>
<feature type="compositionally biased region" description="Basic residues" evidence="4">
    <location>
        <begin position="1601"/>
        <end position="1611"/>
    </location>
</feature>
<proteinExistence type="predicted"/>
<feature type="repeat" description="WD" evidence="3">
    <location>
        <begin position="158"/>
        <end position="199"/>
    </location>
</feature>
<feature type="region of interest" description="Disordered" evidence="4">
    <location>
        <begin position="1569"/>
        <end position="1618"/>
    </location>
</feature>
<evidence type="ECO:0000313" key="6">
    <source>
        <dbReference type="EMBL" id="USP81169.1"/>
    </source>
</evidence>
<evidence type="ECO:0000256" key="3">
    <source>
        <dbReference type="PROSITE-ProRule" id="PRU00221"/>
    </source>
</evidence>
<protein>
    <recommendedName>
        <fullName evidence="5">WDR59/RTC1-like RING zinc finger domain-containing protein</fullName>
    </recommendedName>
</protein>
<feature type="region of interest" description="Disordered" evidence="4">
    <location>
        <begin position="1290"/>
        <end position="1353"/>
    </location>
</feature>
<keyword evidence="1 3" id="KW-0853">WD repeat</keyword>
<feature type="region of interest" description="Disordered" evidence="4">
    <location>
        <begin position="631"/>
        <end position="659"/>
    </location>
</feature>
<dbReference type="GO" id="GO:0035591">
    <property type="term" value="F:signaling adaptor activity"/>
    <property type="evidence" value="ECO:0007669"/>
    <property type="project" value="TreeGrafter"/>
</dbReference>
<dbReference type="PROSITE" id="PS50082">
    <property type="entry name" value="WD_REPEATS_2"/>
    <property type="match status" value="2"/>
</dbReference>
<dbReference type="InterPro" id="IPR015943">
    <property type="entry name" value="WD40/YVTN_repeat-like_dom_sf"/>
</dbReference>
<dbReference type="Pfam" id="PF17120">
    <property type="entry name" value="zf-RING_16"/>
    <property type="match status" value="1"/>
</dbReference>
<dbReference type="VEuPathDB" id="FungiDB:yc1106_08443"/>
<feature type="compositionally biased region" description="Polar residues" evidence="4">
    <location>
        <begin position="1317"/>
        <end position="1327"/>
    </location>
</feature>
<dbReference type="Pfam" id="PF00400">
    <property type="entry name" value="WD40"/>
    <property type="match status" value="2"/>
</dbReference>
<dbReference type="PROSITE" id="PS00678">
    <property type="entry name" value="WD_REPEATS_1"/>
    <property type="match status" value="1"/>
</dbReference>
<accession>A0A9Q8ZGQ7</accession>
<feature type="region of interest" description="Disordered" evidence="4">
    <location>
        <begin position="1118"/>
        <end position="1139"/>
    </location>
</feature>
<dbReference type="EMBL" id="CP089279">
    <property type="protein sequence ID" value="USP81169.1"/>
    <property type="molecule type" value="Genomic_DNA"/>
</dbReference>
<evidence type="ECO:0000256" key="2">
    <source>
        <dbReference type="ARBA" id="ARBA00022737"/>
    </source>
</evidence>
<dbReference type="PANTHER" id="PTHR46170:SF1">
    <property type="entry name" value="GATOR COMPLEX PROTEIN WDR59"/>
    <property type="match status" value="1"/>
</dbReference>
<dbReference type="SMART" id="SM00320">
    <property type="entry name" value="WD40"/>
    <property type="match status" value="4"/>
</dbReference>
<feature type="compositionally biased region" description="Polar residues" evidence="4">
    <location>
        <begin position="1023"/>
        <end position="1034"/>
    </location>
</feature>
<dbReference type="PANTHER" id="PTHR46170">
    <property type="entry name" value="GATOR COMPLEX PROTEIN WDR59"/>
    <property type="match status" value="1"/>
</dbReference>
<feature type="compositionally biased region" description="Low complexity" evidence="4">
    <location>
        <begin position="742"/>
        <end position="771"/>
    </location>
</feature>
<feature type="domain" description="WDR59/RTC1-like RING zinc finger" evidence="5">
    <location>
        <begin position="1463"/>
        <end position="1509"/>
    </location>
</feature>
<sequence length="1618" mass="178879">MTATTGGPLSAFQSPTFDRDVEVKVDDEIGAASISPAGRDIVLASKSGLRIIDLDNLFSLPRFIPNQSSWDVADVQWSPFAARAEWIATTRNQLALVYNLSMPYNSKKAPIEYTLRAHDRAITDINFSAHHPDLLATCGVDSFVFIHDLRSRQVPLKLADYTAGATQVKWNRQNDKIIASAHDKYLHIWDTRHGATPLSTIAGHSTKIYGIDWNRNDPSKIMTCSLDATIKLWNNVGRADVMTIPRRVIRTHYPVWRARHTPFPHGILAMPQRGNSNLWLYKHVNDSDPSTFNNEPVHAFQKHDSDAQVREFLWRSRGSTDYGIDNRDFQLISWGTDRRLQLHHLDPKLLEKAVGYRKGDRLLEEPSATRRGATYVSYRDGPIPTTTAGDRDQFGPPRQQRKGNLSTLLQNYSLKDEAYTAHFRGQTHARIQQEAVPRETMTAQPIRRNDPRVVNHITWINGVKFGGERHNNVNDFQARPNQHDRGTKYPYQEQNDLGAEISYVGNKYKKLAFEEIDVPGRYIKVSFNGPWGDYDPTTDGAKLVFLRFTIRFPSAYPKAIENGQPDSVRHRIPTPLDIEFERTTASISRERQEELVHNMHRIAATCAEQEREALEAVLSYALGERALDDSLDLGEDDGPLADLGPLPGESSSEDEDHDGEFTDEVMQSSHMNANVPLPIQCTARFSADGSLVVARIPPVKSTPGSEVFRFQITRNLRQSGLRNDIFDSFGRFTSHRAEDSDGGSSPSSSVGSWETSSAPSSSSGSGHAGNAHIGNFQPPLAWQKSISRFQSRNSLPSSGGVAKQPAKTKSTVSILFSATDDLVPSKRVLAEEYRIFGPGPIICEHNSEVARRHGFDELADIWMLCKLILSNEVPVEVLPQQYRRDQVLVLARRALIRMKRKDSGLDLASEETDNVTNTKLNARVKWGHHSVVTWLIPSLFEHFERLADVQMLAMLSCVFAEPAAREDVASAMAKMRQSQLPMSMEAPAFSLDYFSSQEAAWSLFKPTISIPPTPSYSRFTIPANDSGSQRSVKNSEVYGSHGSSNEPWNSDAFHSDPVTPYSTGNTPPLLSQIPPLRNAQTANHTPYGTSPESSHTAHKKSSTANFASAVAALSRPFSNAMSSSPPVRSRIEDLSTSAPTGGVTWGTTTFYGSGSPNQNSMAAPRPKHGKRASFGQSEHVDVNYICESDSDYEKVDDDGSYSMAGVKERNASGTPRDDDGGRAIKITLKNQDQFDDEACFSHPLLDSGRDWLHRIWREQYAEMLNRWGLVSARAEVLKFNGLASYFAAEETQGGSRHDSVPLTLKRSDDDNDEKTTQHLSRASSTLVPPTPTTTQMKRSSAPSPKHFSFNPEATEFQPSTMTSILSEEQIADLPMDAFIPPEQYLRLSIPVHTPSMELDESLAGLSTSPGQSKLQPPPSRSSRPSLSRGTSNVSGASSWRDNRPRTTTSTVPSKPADPEPVYSCSICWIRVSGLFNLCPGCGHVAHMDCMGDEIGVDEGECTVGCGCGCGLEDDDERSRMEAYIEGVRAAQAEGSAWEEGSEWLPSGITTPAMYPESAYGDFMTGGVSKMMGSGGRSEEKRKEKSAAGGGRRDVVSPTPTKAKKKSKKKVRASGLSYY</sequence>
<evidence type="ECO:0000259" key="5">
    <source>
        <dbReference type="Pfam" id="PF17120"/>
    </source>
</evidence>
<feature type="compositionally biased region" description="Polar residues" evidence="4">
    <location>
        <begin position="1429"/>
        <end position="1452"/>
    </location>
</feature>
<dbReference type="GO" id="GO:0005774">
    <property type="term" value="C:vacuolar membrane"/>
    <property type="evidence" value="ECO:0007669"/>
    <property type="project" value="TreeGrafter"/>
</dbReference>
<keyword evidence="7" id="KW-1185">Reference proteome</keyword>
<dbReference type="OrthoDB" id="311712at2759"/>
<feature type="compositionally biased region" description="Polar residues" evidence="4">
    <location>
        <begin position="1060"/>
        <end position="1069"/>
    </location>
</feature>
<feature type="repeat" description="WD" evidence="3">
    <location>
        <begin position="201"/>
        <end position="234"/>
    </location>
</feature>
<gene>
    <name evidence="6" type="ORF">yc1106_08443</name>
</gene>
<evidence type="ECO:0000256" key="1">
    <source>
        <dbReference type="ARBA" id="ARBA00022574"/>
    </source>
</evidence>
<dbReference type="SUPFAM" id="SSF50978">
    <property type="entry name" value="WD40 repeat-like"/>
    <property type="match status" value="1"/>
</dbReference>
<dbReference type="GO" id="GO:1904263">
    <property type="term" value="P:positive regulation of TORC1 signaling"/>
    <property type="evidence" value="ECO:0007669"/>
    <property type="project" value="TreeGrafter"/>
</dbReference>
<feature type="compositionally biased region" description="Basic and acidic residues" evidence="4">
    <location>
        <begin position="1576"/>
        <end position="1594"/>
    </location>
</feature>
<dbReference type="GO" id="GO:0034198">
    <property type="term" value="P:cellular response to amino acid starvation"/>
    <property type="evidence" value="ECO:0007669"/>
    <property type="project" value="TreeGrafter"/>
</dbReference>
<dbReference type="Gene3D" id="2.130.10.10">
    <property type="entry name" value="YVTN repeat-like/Quinoprotein amine dehydrogenase"/>
    <property type="match status" value="1"/>
</dbReference>
<dbReference type="GO" id="GO:0035859">
    <property type="term" value="C:Seh1-associated complex"/>
    <property type="evidence" value="ECO:0007669"/>
    <property type="project" value="TreeGrafter"/>
</dbReference>
<feature type="region of interest" description="Disordered" evidence="4">
    <location>
        <begin position="1154"/>
        <end position="1173"/>
    </location>
</feature>